<dbReference type="OrthoDB" id="1077582at2759"/>
<comment type="pathway">
    <text evidence="2">Secondary metabolite biosynthesis.</text>
</comment>
<accession>A0A5N5QIB8</accession>
<comment type="similarity">
    <text evidence="3">Belongs to the wax synthase family.</text>
</comment>
<keyword evidence="6" id="KW-1133">Transmembrane helix</keyword>
<sequence length="488" mass="54816">MGPDVTARQELHSTPFLAFQLSVFATSYATVNPHLFPLRLWSIPVALASTWHLCTKFAFTDPWLNTFNFGVCVVGFTMFMRLLEMAFLDEPPKYDGRLACTRQTVLCKHCLVNTISYLLDARCLHWNNDSPCFKPQDTRGDTSHLQFYIHTFYLFAKHLLIYDTFHVIIENIGTLGKPQGDTIYRHSLHFTKNLEIPFPHPALAAVLIAFMAGQVIWHSMASGHYLVTLLAAPLTWLPPTISPLSLPASALKKEWPPLYDNPLKATSIRDFWSRRWHSTFRRNFWIAGGKPGSAVGQYIGKFVGGVFENIFEPHVTDSGAEKTSRLADRWSILGMRMGAVMGVFLMSGLLHDLGMWGMGQGMDLRRVTGYFLIQGIGLIIEDALGLAQVDKQTEKADTLSVEPRVIANGNGSCSPETDIKQKSSSPSSSSPNLQSRLMTLWVFMWVVVPATMMIEAWLERGLGGVVIWPHSLSPGRRLVKLWKQFLAE</sequence>
<feature type="domain" description="Wax synthase" evidence="9">
    <location>
        <begin position="255"/>
        <end position="371"/>
    </location>
</feature>
<organism evidence="10 11">
    <name type="scientific">Ceratobasidium theobromae</name>
    <dbReference type="NCBI Taxonomy" id="1582974"/>
    <lineage>
        <taxon>Eukaryota</taxon>
        <taxon>Fungi</taxon>
        <taxon>Dikarya</taxon>
        <taxon>Basidiomycota</taxon>
        <taxon>Agaricomycotina</taxon>
        <taxon>Agaricomycetes</taxon>
        <taxon>Cantharellales</taxon>
        <taxon>Ceratobasidiaceae</taxon>
        <taxon>Ceratobasidium</taxon>
    </lineage>
</organism>
<comment type="subcellular location">
    <subcellularLocation>
        <location evidence="1">Membrane</location>
        <topology evidence="1">Multi-pass membrane protein</topology>
    </subcellularLocation>
</comment>
<keyword evidence="4 10" id="KW-0808">Transferase</keyword>
<evidence type="ECO:0000256" key="5">
    <source>
        <dbReference type="ARBA" id="ARBA00022692"/>
    </source>
</evidence>
<evidence type="ECO:0000256" key="8">
    <source>
        <dbReference type="SAM" id="MobiDB-lite"/>
    </source>
</evidence>
<evidence type="ECO:0000259" key="9">
    <source>
        <dbReference type="Pfam" id="PF13813"/>
    </source>
</evidence>
<evidence type="ECO:0000256" key="7">
    <source>
        <dbReference type="ARBA" id="ARBA00023136"/>
    </source>
</evidence>
<dbReference type="AlphaFoldDB" id="A0A5N5QIB8"/>
<evidence type="ECO:0000256" key="3">
    <source>
        <dbReference type="ARBA" id="ARBA00007282"/>
    </source>
</evidence>
<dbReference type="GO" id="GO:0008374">
    <property type="term" value="F:O-acyltransferase activity"/>
    <property type="evidence" value="ECO:0007669"/>
    <property type="project" value="InterPro"/>
</dbReference>
<evidence type="ECO:0000313" key="10">
    <source>
        <dbReference type="EMBL" id="KAB5591228.1"/>
    </source>
</evidence>
<reference evidence="10 11" key="1">
    <citation type="journal article" date="2019" name="Fungal Biol. Biotechnol.">
        <title>Draft genome sequence of fastidious pathogen Ceratobasidium theobromae, which causes vascular-streak dieback in Theobroma cacao.</title>
        <authorList>
            <person name="Ali S.S."/>
            <person name="Asman A."/>
            <person name="Shao J."/>
            <person name="Firmansyah A.P."/>
            <person name="Susilo A.W."/>
            <person name="Rosmana A."/>
            <person name="McMahon P."/>
            <person name="Junaid M."/>
            <person name="Guest D."/>
            <person name="Kheng T.Y."/>
            <person name="Meinhardt L.W."/>
            <person name="Bailey B.A."/>
        </authorList>
    </citation>
    <scope>NUCLEOTIDE SEQUENCE [LARGE SCALE GENOMIC DNA]</scope>
    <source>
        <strain evidence="10 11">CT2</strain>
    </source>
</reference>
<comment type="caution">
    <text evidence="10">The sequence shown here is derived from an EMBL/GenBank/DDBJ whole genome shotgun (WGS) entry which is preliminary data.</text>
</comment>
<keyword evidence="11" id="KW-1185">Reference proteome</keyword>
<evidence type="ECO:0000313" key="11">
    <source>
        <dbReference type="Proteomes" id="UP000383932"/>
    </source>
</evidence>
<proteinExistence type="inferred from homology"/>
<dbReference type="GO" id="GO:0006629">
    <property type="term" value="P:lipid metabolic process"/>
    <property type="evidence" value="ECO:0007669"/>
    <property type="project" value="InterPro"/>
</dbReference>
<gene>
    <name evidence="10" type="ORF">CTheo_5310</name>
</gene>
<evidence type="ECO:0000256" key="1">
    <source>
        <dbReference type="ARBA" id="ARBA00004141"/>
    </source>
</evidence>
<keyword evidence="7" id="KW-0472">Membrane</keyword>
<dbReference type="InterPro" id="IPR032805">
    <property type="entry name" value="Wax_synthase_dom"/>
</dbReference>
<keyword evidence="5" id="KW-0812">Transmembrane</keyword>
<dbReference type="PANTHER" id="PTHR31595">
    <property type="entry name" value="LONG-CHAIN-ALCOHOL O-FATTY-ACYLTRANSFERASE 3-RELATED"/>
    <property type="match status" value="1"/>
</dbReference>
<dbReference type="Pfam" id="PF13813">
    <property type="entry name" value="MBOAT_2"/>
    <property type="match status" value="1"/>
</dbReference>
<dbReference type="PANTHER" id="PTHR31595:SF57">
    <property type="entry name" value="OS04G0481900 PROTEIN"/>
    <property type="match status" value="1"/>
</dbReference>
<evidence type="ECO:0000256" key="4">
    <source>
        <dbReference type="ARBA" id="ARBA00022679"/>
    </source>
</evidence>
<dbReference type="EMBL" id="SSOP01000115">
    <property type="protein sequence ID" value="KAB5591228.1"/>
    <property type="molecule type" value="Genomic_DNA"/>
</dbReference>
<dbReference type="GO" id="GO:0016020">
    <property type="term" value="C:membrane"/>
    <property type="evidence" value="ECO:0007669"/>
    <property type="project" value="UniProtKB-SubCell"/>
</dbReference>
<dbReference type="Proteomes" id="UP000383932">
    <property type="component" value="Unassembled WGS sequence"/>
</dbReference>
<feature type="region of interest" description="Disordered" evidence="8">
    <location>
        <begin position="407"/>
        <end position="432"/>
    </location>
</feature>
<dbReference type="InterPro" id="IPR044851">
    <property type="entry name" value="Wax_synthase"/>
</dbReference>
<name>A0A5N5QIB8_9AGAM</name>
<evidence type="ECO:0000256" key="6">
    <source>
        <dbReference type="ARBA" id="ARBA00022989"/>
    </source>
</evidence>
<evidence type="ECO:0000256" key="2">
    <source>
        <dbReference type="ARBA" id="ARBA00005179"/>
    </source>
</evidence>
<protein>
    <submittedName>
        <fullName evidence="10">Membrane bound O-acyl transferase family protein</fullName>
    </submittedName>
</protein>